<dbReference type="InterPro" id="IPR005814">
    <property type="entry name" value="Aminotrans_3"/>
</dbReference>
<dbReference type="GO" id="GO:0009447">
    <property type="term" value="P:putrescine catabolic process"/>
    <property type="evidence" value="ECO:0007669"/>
    <property type="project" value="InterPro"/>
</dbReference>
<accession>W0HS22</accession>
<sequence length="459" mass="49780">MRELNHYFDPVSCTRQAMRWIEKPALTPEESESLNRETLQNFKEHVNPAFLEYRKSVTTSGDYGAVEWRANSLNTLLDTRGNEYIDCLGGFGIFNVGHRNPSVISAVEHQLAKQPLHSQELLDPLRGMLAKTLALLTPGHLKYSFFSNSGTESVEAALKLAKAYQSRHGKYTFIATSGAFHGKSLGALSATAKSAFRRPFMPLLPGFHHVPFGDIDAMRSQVYQCCKTGDDVAAIILEPIQGEGGVNIPPASYLPQVRELCDEVGALLILDEVQTGMGRTGKMFACEHAGVQPDILCLAKALGGGVMPIGATVATEEVFSVMLDNPFLHTTTFGGNPLACAAALATINVLLEHDLPAQAASQGAFLLEGLKKLAASHPESIVEARGRGLLIALEFRENVIGYRFAQEMFRRQILVAGTLNNARSIRIEPPLTITRELCQRVLAVAGEVLVSMGQPVAAA</sequence>
<keyword evidence="3 6" id="KW-0808">Transferase</keyword>
<evidence type="ECO:0000313" key="7">
    <source>
        <dbReference type="Proteomes" id="UP000019028"/>
    </source>
</evidence>
<dbReference type="Pfam" id="PF00202">
    <property type="entry name" value="Aminotran_3"/>
    <property type="match status" value="1"/>
</dbReference>
<dbReference type="Proteomes" id="UP000019028">
    <property type="component" value="Chromosome"/>
</dbReference>
<dbReference type="Gene3D" id="3.40.640.10">
    <property type="entry name" value="Type I PLP-dependent aspartate aminotransferase-like (Major domain)"/>
    <property type="match status" value="1"/>
</dbReference>
<proteinExistence type="inferred from homology"/>
<gene>
    <name evidence="6" type="ORF">Sant_1573</name>
</gene>
<dbReference type="FunFam" id="3.40.640.10:FF:000004">
    <property type="entry name" value="Acetylornithine aminotransferase"/>
    <property type="match status" value="1"/>
</dbReference>
<evidence type="ECO:0000256" key="1">
    <source>
        <dbReference type="ARBA" id="ARBA00001933"/>
    </source>
</evidence>
<dbReference type="NCBIfam" id="TIGR03372">
    <property type="entry name" value="putres_am_tran"/>
    <property type="match status" value="1"/>
</dbReference>
<evidence type="ECO:0000256" key="2">
    <source>
        <dbReference type="ARBA" id="ARBA00022576"/>
    </source>
</evidence>
<dbReference type="GO" id="GO:0030170">
    <property type="term" value="F:pyridoxal phosphate binding"/>
    <property type="evidence" value="ECO:0007669"/>
    <property type="project" value="InterPro"/>
</dbReference>
<evidence type="ECO:0000256" key="3">
    <source>
        <dbReference type="ARBA" id="ARBA00022679"/>
    </source>
</evidence>
<dbReference type="Gene3D" id="3.90.1150.10">
    <property type="entry name" value="Aspartate Aminotransferase, domain 1"/>
    <property type="match status" value="1"/>
</dbReference>
<evidence type="ECO:0000256" key="4">
    <source>
        <dbReference type="ARBA" id="ARBA00022898"/>
    </source>
</evidence>
<evidence type="ECO:0000313" key="6">
    <source>
        <dbReference type="EMBL" id="AHF76631.1"/>
    </source>
</evidence>
<protein>
    <submittedName>
        <fullName evidence="6">Putrescine aminotransferase</fullName>
    </submittedName>
</protein>
<dbReference type="InterPro" id="IPR050103">
    <property type="entry name" value="Class-III_PLP-dep_AT"/>
</dbReference>
<dbReference type="InterPro" id="IPR015422">
    <property type="entry name" value="PyrdxlP-dep_Trfase_small"/>
</dbReference>
<keyword evidence="4 5" id="KW-0663">Pyridoxal phosphate</keyword>
<dbReference type="PANTHER" id="PTHR11986">
    <property type="entry name" value="AMINOTRANSFERASE CLASS III"/>
    <property type="match status" value="1"/>
</dbReference>
<evidence type="ECO:0000256" key="5">
    <source>
        <dbReference type="RuleBase" id="RU003560"/>
    </source>
</evidence>
<keyword evidence="2 6" id="KW-0032">Aminotransferase</keyword>
<dbReference type="HOGENOM" id="CLU_016922_10_0_6"/>
<dbReference type="InterPro" id="IPR015421">
    <property type="entry name" value="PyrdxlP-dep_Trfase_major"/>
</dbReference>
<dbReference type="GO" id="GO:0042802">
    <property type="term" value="F:identical protein binding"/>
    <property type="evidence" value="ECO:0007669"/>
    <property type="project" value="TreeGrafter"/>
</dbReference>
<comment type="similarity">
    <text evidence="5">Belongs to the class-III pyridoxal-phosphate-dependent aminotransferase family.</text>
</comment>
<name>W0HS22_9GAMM</name>
<dbReference type="RefSeq" id="WP_025421766.1">
    <property type="nucleotide sequence ID" value="NZ_CP006569.1"/>
</dbReference>
<dbReference type="PROSITE" id="PS00600">
    <property type="entry name" value="AA_TRANSFER_CLASS_3"/>
    <property type="match status" value="1"/>
</dbReference>
<dbReference type="PATRIC" id="fig|1239307.3.peg.1709"/>
<dbReference type="InterPro" id="IPR015424">
    <property type="entry name" value="PyrdxlP-dep_Trfase"/>
</dbReference>
<dbReference type="OrthoDB" id="9801052at2"/>
<dbReference type="GO" id="GO:0033094">
    <property type="term" value="F:putrescine--2-oxoglutarate transaminase activity"/>
    <property type="evidence" value="ECO:0007669"/>
    <property type="project" value="InterPro"/>
</dbReference>
<dbReference type="EMBL" id="CP006569">
    <property type="protein sequence ID" value="AHF76631.1"/>
    <property type="molecule type" value="Genomic_DNA"/>
</dbReference>
<dbReference type="InterPro" id="IPR017747">
    <property type="entry name" value="Putrescine_aminotransferase"/>
</dbReference>
<reference evidence="6 7" key="1">
    <citation type="journal article" date="2014" name="Genome Biol. Evol.">
        <title>Genome degeneration and adaptation in a nascent stage of symbiosis.</title>
        <authorList>
            <person name="Oakeson K.F."/>
            <person name="Gil R."/>
            <person name="Clayton A.L."/>
            <person name="Dunn D.M."/>
            <person name="von Niederhausern A.C."/>
            <person name="Hamil C."/>
            <person name="Aoyagi A."/>
            <person name="Duval B."/>
            <person name="Baca A."/>
            <person name="Silva F.J."/>
            <person name="Vallier A."/>
            <person name="Jackson D.G."/>
            <person name="Latorre A."/>
            <person name="Weiss R.B."/>
            <person name="Heddi A."/>
            <person name="Moya A."/>
            <person name="Dale C."/>
        </authorList>
    </citation>
    <scope>NUCLEOTIDE SEQUENCE [LARGE SCALE GENOMIC DNA]</scope>
    <source>
        <strain evidence="6 7">HS1</strain>
    </source>
</reference>
<comment type="cofactor">
    <cofactor evidence="1">
        <name>pyridoxal 5'-phosphate</name>
        <dbReference type="ChEBI" id="CHEBI:597326"/>
    </cofactor>
</comment>
<dbReference type="KEGG" id="sod:Sant_1573"/>
<dbReference type="PANTHER" id="PTHR11986:SF112">
    <property type="entry name" value="PUTRESCINE AMINOTRANSFERASE"/>
    <property type="match status" value="1"/>
</dbReference>
<dbReference type="SUPFAM" id="SSF53383">
    <property type="entry name" value="PLP-dependent transferases"/>
    <property type="match status" value="1"/>
</dbReference>
<dbReference type="AlphaFoldDB" id="W0HS22"/>
<dbReference type="NCBIfam" id="NF008570">
    <property type="entry name" value="PRK11522.1"/>
    <property type="match status" value="1"/>
</dbReference>
<dbReference type="PIRSF" id="PIRSF000521">
    <property type="entry name" value="Transaminase_4ab_Lys_Orn"/>
    <property type="match status" value="1"/>
</dbReference>
<dbReference type="InterPro" id="IPR049704">
    <property type="entry name" value="Aminotrans_3_PPA_site"/>
</dbReference>
<dbReference type="CDD" id="cd00610">
    <property type="entry name" value="OAT_like"/>
    <property type="match status" value="1"/>
</dbReference>
<organism evidence="6 7">
    <name type="scientific">Sodalis praecaptivus</name>
    <dbReference type="NCBI Taxonomy" id="1239307"/>
    <lineage>
        <taxon>Bacteria</taxon>
        <taxon>Pseudomonadati</taxon>
        <taxon>Pseudomonadota</taxon>
        <taxon>Gammaproteobacteria</taxon>
        <taxon>Enterobacterales</taxon>
        <taxon>Bruguierivoracaceae</taxon>
        <taxon>Sodalis</taxon>
    </lineage>
</organism>
<keyword evidence="7" id="KW-1185">Reference proteome</keyword>